<comment type="caution">
    <text evidence="1">The sequence shown here is derived from an EMBL/GenBank/DDBJ whole genome shotgun (WGS) entry which is preliminary data.</text>
</comment>
<proteinExistence type="predicted"/>
<dbReference type="EMBL" id="CM051401">
    <property type="protein sequence ID" value="KAJ4713305.1"/>
    <property type="molecule type" value="Genomic_DNA"/>
</dbReference>
<protein>
    <submittedName>
        <fullName evidence="1">Disease resistance protein</fullName>
    </submittedName>
</protein>
<accession>A0ACC1XPH4</accession>
<gene>
    <name evidence="1" type="ORF">OWV82_015417</name>
</gene>
<sequence>MAEYIVSLRIEKIVCQLMEEAISLSRVRDQVEWIERELKQMQCFLKDADSRQDFDERVRNWVADVRDVAYDTEDVIDSYILKMAQKREKGLIRLLCKRYPFVFFDELIAHHKLNKQISRIKMRIEAISGSRSTYGIENISRRGEGTSFAVDCLREKRRSYPQACDEEIVGLVDDIRILGDRVIYGGLQRSVISIMGMAGLGKTTLARTIYQSSDVKKYFTSCAWVYVSQEYRTGEILQDLCKKVMGLGKLELDKMDKEDMQEELSKFLEGKRKLILLWVAEGFVQPRGTEPLEDVAEDYLEELIGRSMIQPATRKSNGRIQTVRVLDMEGVHIALLDSSIGDLIHLSCGVEDATFETFYFSELREMVVNPPAWASLPNLQTLQGICICETSCVEQGLDKLSNLRVLGLHGDLILNEEALGKWIFNLKGLQCLKMKTRRTANIDITTAAIRKFTAFSNLVHLCKLHLEGFQRELFGVQDFPPNLTELSLQWSYLMEDPMNKLE</sequence>
<evidence type="ECO:0000313" key="2">
    <source>
        <dbReference type="Proteomes" id="UP001164539"/>
    </source>
</evidence>
<dbReference type="Proteomes" id="UP001164539">
    <property type="component" value="Chromosome 8"/>
</dbReference>
<organism evidence="1 2">
    <name type="scientific">Melia azedarach</name>
    <name type="common">Chinaberry tree</name>
    <dbReference type="NCBI Taxonomy" id="155640"/>
    <lineage>
        <taxon>Eukaryota</taxon>
        <taxon>Viridiplantae</taxon>
        <taxon>Streptophyta</taxon>
        <taxon>Embryophyta</taxon>
        <taxon>Tracheophyta</taxon>
        <taxon>Spermatophyta</taxon>
        <taxon>Magnoliopsida</taxon>
        <taxon>eudicotyledons</taxon>
        <taxon>Gunneridae</taxon>
        <taxon>Pentapetalae</taxon>
        <taxon>rosids</taxon>
        <taxon>malvids</taxon>
        <taxon>Sapindales</taxon>
        <taxon>Meliaceae</taxon>
        <taxon>Melia</taxon>
    </lineage>
</organism>
<keyword evidence="2" id="KW-1185">Reference proteome</keyword>
<evidence type="ECO:0000313" key="1">
    <source>
        <dbReference type="EMBL" id="KAJ4713305.1"/>
    </source>
</evidence>
<name>A0ACC1XPH4_MELAZ</name>
<reference evidence="1 2" key="1">
    <citation type="journal article" date="2023" name="Science">
        <title>Complex scaffold remodeling in plant triterpene biosynthesis.</title>
        <authorList>
            <person name="De La Pena R."/>
            <person name="Hodgson H."/>
            <person name="Liu J.C."/>
            <person name="Stephenson M.J."/>
            <person name="Martin A.C."/>
            <person name="Owen C."/>
            <person name="Harkess A."/>
            <person name="Leebens-Mack J."/>
            <person name="Jimenez L.E."/>
            <person name="Osbourn A."/>
            <person name="Sattely E.S."/>
        </authorList>
    </citation>
    <scope>NUCLEOTIDE SEQUENCE [LARGE SCALE GENOMIC DNA]</scope>
    <source>
        <strain evidence="2">cv. JPN11</strain>
        <tissue evidence="1">Leaf</tissue>
    </source>
</reference>